<keyword evidence="6" id="KW-0539">Nucleus</keyword>
<proteinExistence type="predicted"/>
<dbReference type="GO" id="GO:0035497">
    <property type="term" value="F:cAMP response element binding"/>
    <property type="evidence" value="ECO:0007669"/>
    <property type="project" value="TreeGrafter"/>
</dbReference>
<dbReference type="FunFam" id="1.20.5.170:FF:000054">
    <property type="entry name" value="Cyclic AMP-responsive element-binding protein 3-like 2"/>
    <property type="match status" value="1"/>
</dbReference>
<keyword evidence="2" id="KW-0805">Transcription regulation</keyword>
<dbReference type="CDD" id="cd14689">
    <property type="entry name" value="bZIP_CREB3"/>
    <property type="match status" value="1"/>
</dbReference>
<comment type="caution">
    <text evidence="10">The sequence shown here is derived from an EMBL/GenBank/DDBJ whole genome shotgun (WGS) entry which is preliminary data.</text>
</comment>
<keyword evidence="5" id="KW-0804">Transcription</keyword>
<dbReference type="GO" id="GO:0005634">
    <property type="term" value="C:nucleus"/>
    <property type="evidence" value="ECO:0007669"/>
    <property type="project" value="UniProtKB-SubCell"/>
</dbReference>
<keyword evidence="4" id="KW-0010">Activator</keyword>
<sequence>MTDAALRGPRPIKSEHSYSLSAYSPPASPATPGDNPHTPNSGSMSMRNSEIIDGVISHKTLGLRTKIDDMEEECFPAISMDTLSGRDENSAVSVPESLQSSPEIKIKQECIDITDEPICPLKSRQSLLSTSSIRLNFIDDQNSIRMVSPHRLHFKVDEKSNENSDSEEDDEEDYQNMEFEECDTHHSGRNDGGQLRQGLPPTPPSSAGSDSEGAASVSCSPERRDSRNLTHQQNIRGLLGPRLYVTNGGHSHITRQPIHTSLISTQPKGSTGMLILTEEEKRTLIAEGYPVPTKLPLTKQEEKSLKKVRRKIKNKISAQESRRKKKEYMDGLERRVTMLTNENSSYRDRLSTLEDTNRELLKELQRLQALVDLQTS</sequence>
<dbReference type="InterPro" id="IPR046347">
    <property type="entry name" value="bZIP_sf"/>
</dbReference>
<organism evidence="10 11">
    <name type="scientific">Microctonus aethiopoides</name>
    <dbReference type="NCBI Taxonomy" id="144406"/>
    <lineage>
        <taxon>Eukaryota</taxon>
        <taxon>Metazoa</taxon>
        <taxon>Ecdysozoa</taxon>
        <taxon>Arthropoda</taxon>
        <taxon>Hexapoda</taxon>
        <taxon>Insecta</taxon>
        <taxon>Pterygota</taxon>
        <taxon>Neoptera</taxon>
        <taxon>Endopterygota</taxon>
        <taxon>Hymenoptera</taxon>
        <taxon>Apocrita</taxon>
        <taxon>Ichneumonoidea</taxon>
        <taxon>Braconidae</taxon>
        <taxon>Euphorinae</taxon>
        <taxon>Microctonus</taxon>
    </lineage>
</organism>
<evidence type="ECO:0000256" key="8">
    <source>
        <dbReference type="SAM" id="MobiDB-lite"/>
    </source>
</evidence>
<dbReference type="InterPro" id="IPR004827">
    <property type="entry name" value="bZIP"/>
</dbReference>
<dbReference type="Gene3D" id="1.20.5.170">
    <property type="match status" value="1"/>
</dbReference>
<dbReference type="EMBL" id="JAQQBS010001424">
    <property type="protein sequence ID" value="KAK0159137.1"/>
    <property type="molecule type" value="Genomic_DNA"/>
</dbReference>
<evidence type="ECO:0000313" key="10">
    <source>
        <dbReference type="EMBL" id="KAK0159137.1"/>
    </source>
</evidence>
<name>A0AA39EXB2_9HYME</name>
<accession>A0AA39EXB2</accession>
<feature type="region of interest" description="Disordered" evidence="8">
    <location>
        <begin position="1"/>
        <end position="46"/>
    </location>
</feature>
<dbReference type="Pfam" id="PF00170">
    <property type="entry name" value="bZIP_1"/>
    <property type="match status" value="1"/>
</dbReference>
<evidence type="ECO:0000256" key="5">
    <source>
        <dbReference type="ARBA" id="ARBA00023163"/>
    </source>
</evidence>
<protein>
    <recommendedName>
        <fullName evidence="9">BZIP domain-containing protein</fullName>
    </recommendedName>
</protein>
<evidence type="ECO:0000256" key="1">
    <source>
        <dbReference type="ARBA" id="ARBA00004123"/>
    </source>
</evidence>
<gene>
    <name evidence="10" type="ORF">PV328_010059</name>
</gene>
<feature type="coiled-coil region" evidence="7">
    <location>
        <begin position="329"/>
        <end position="370"/>
    </location>
</feature>
<evidence type="ECO:0000256" key="4">
    <source>
        <dbReference type="ARBA" id="ARBA00023159"/>
    </source>
</evidence>
<comment type="subcellular location">
    <subcellularLocation>
        <location evidence="1">Nucleus</location>
    </subcellularLocation>
</comment>
<evidence type="ECO:0000259" key="9">
    <source>
        <dbReference type="PROSITE" id="PS50217"/>
    </source>
</evidence>
<dbReference type="PANTHER" id="PTHR46004">
    <property type="entry name" value="CYCLIC AMP RESPONSE ELEMENT-BINDING PROTEIN A"/>
    <property type="match status" value="1"/>
</dbReference>
<dbReference type="PANTHER" id="PTHR46004:SF3">
    <property type="entry name" value="CYCLIC AMP RESPONSE ELEMENT-BINDING PROTEIN A"/>
    <property type="match status" value="1"/>
</dbReference>
<evidence type="ECO:0000256" key="3">
    <source>
        <dbReference type="ARBA" id="ARBA00023125"/>
    </source>
</evidence>
<dbReference type="AlphaFoldDB" id="A0AA39EXB2"/>
<feature type="domain" description="BZIP" evidence="9">
    <location>
        <begin position="304"/>
        <end position="367"/>
    </location>
</feature>
<evidence type="ECO:0000313" key="11">
    <source>
        <dbReference type="Proteomes" id="UP001168990"/>
    </source>
</evidence>
<reference evidence="10" key="1">
    <citation type="journal article" date="2023" name="bioRxiv">
        <title>Scaffold-level genome assemblies of two parasitoid biocontrol wasps reveal the parthenogenesis mechanism and an associated novel virus.</title>
        <authorList>
            <person name="Inwood S."/>
            <person name="Skelly J."/>
            <person name="Guhlin J."/>
            <person name="Harrop T."/>
            <person name="Goldson S."/>
            <person name="Dearden P."/>
        </authorList>
    </citation>
    <scope>NUCLEOTIDE SEQUENCE</scope>
    <source>
        <strain evidence="10">Irish</strain>
        <tissue evidence="10">Whole body</tissue>
    </source>
</reference>
<keyword evidence="11" id="KW-1185">Reference proteome</keyword>
<dbReference type="PROSITE" id="PS00036">
    <property type="entry name" value="BZIP_BASIC"/>
    <property type="match status" value="1"/>
</dbReference>
<evidence type="ECO:0000256" key="6">
    <source>
        <dbReference type="ARBA" id="ARBA00023242"/>
    </source>
</evidence>
<dbReference type="PROSITE" id="PS50217">
    <property type="entry name" value="BZIP"/>
    <property type="match status" value="1"/>
</dbReference>
<feature type="compositionally biased region" description="Low complexity" evidence="8">
    <location>
        <begin position="205"/>
        <end position="218"/>
    </location>
</feature>
<dbReference type="PRINTS" id="PR00041">
    <property type="entry name" value="LEUZIPPRCREB"/>
</dbReference>
<evidence type="ECO:0000256" key="2">
    <source>
        <dbReference type="ARBA" id="ARBA00023015"/>
    </source>
</evidence>
<dbReference type="Proteomes" id="UP001168990">
    <property type="component" value="Unassembled WGS sequence"/>
</dbReference>
<dbReference type="SUPFAM" id="SSF57959">
    <property type="entry name" value="Leucine zipper domain"/>
    <property type="match status" value="1"/>
</dbReference>
<keyword evidence="3" id="KW-0238">DNA-binding</keyword>
<feature type="compositionally biased region" description="Acidic residues" evidence="8">
    <location>
        <begin position="164"/>
        <end position="181"/>
    </location>
</feature>
<dbReference type="GO" id="GO:0000981">
    <property type="term" value="F:DNA-binding transcription factor activity, RNA polymerase II-specific"/>
    <property type="evidence" value="ECO:0007669"/>
    <property type="project" value="TreeGrafter"/>
</dbReference>
<evidence type="ECO:0000256" key="7">
    <source>
        <dbReference type="SAM" id="Coils"/>
    </source>
</evidence>
<feature type="region of interest" description="Disordered" evidence="8">
    <location>
        <begin position="155"/>
        <end position="234"/>
    </location>
</feature>
<keyword evidence="7" id="KW-0175">Coiled coil</keyword>
<reference evidence="10" key="2">
    <citation type="submission" date="2023-03" db="EMBL/GenBank/DDBJ databases">
        <authorList>
            <person name="Inwood S.N."/>
            <person name="Skelly J.G."/>
            <person name="Guhlin J."/>
            <person name="Harrop T.W.R."/>
            <person name="Goldson S.G."/>
            <person name="Dearden P.K."/>
        </authorList>
    </citation>
    <scope>NUCLEOTIDE SEQUENCE</scope>
    <source>
        <strain evidence="10">Irish</strain>
        <tissue evidence="10">Whole body</tissue>
    </source>
</reference>
<dbReference type="SMART" id="SM00338">
    <property type="entry name" value="BRLZ"/>
    <property type="match status" value="1"/>
</dbReference>
<feature type="compositionally biased region" description="Polar residues" evidence="8">
    <location>
        <begin position="37"/>
        <end position="46"/>
    </location>
</feature>